<feature type="domain" description="Reverse transcriptase" evidence="4">
    <location>
        <begin position="634"/>
        <end position="813"/>
    </location>
</feature>
<feature type="compositionally biased region" description="Basic and acidic residues" evidence="3">
    <location>
        <begin position="24"/>
        <end position="41"/>
    </location>
</feature>
<dbReference type="InterPro" id="IPR050951">
    <property type="entry name" value="Retrovirus_Pol_polyprotein"/>
</dbReference>
<dbReference type="SUPFAM" id="SSF53098">
    <property type="entry name" value="Ribonuclease H-like"/>
    <property type="match status" value="1"/>
</dbReference>
<feature type="compositionally biased region" description="Polar residues" evidence="3">
    <location>
        <begin position="64"/>
        <end position="75"/>
    </location>
</feature>
<dbReference type="InterPro" id="IPR000477">
    <property type="entry name" value="RT_dom"/>
</dbReference>
<accession>A0A2N9H2T1</accession>
<dbReference type="PANTHER" id="PTHR37984:SF5">
    <property type="entry name" value="PROTEIN NYNRIN-LIKE"/>
    <property type="match status" value="1"/>
</dbReference>
<dbReference type="InterPro" id="IPR043128">
    <property type="entry name" value="Rev_trsase/Diguanyl_cyclase"/>
</dbReference>
<dbReference type="Gene3D" id="3.30.70.270">
    <property type="match status" value="1"/>
</dbReference>
<dbReference type="InterPro" id="IPR005162">
    <property type="entry name" value="Retrotrans_gag_dom"/>
</dbReference>
<keyword evidence="1" id="KW-0511">Multifunctional enzyme</keyword>
<dbReference type="GO" id="GO:0003824">
    <property type="term" value="F:catalytic activity"/>
    <property type="evidence" value="ECO:0007669"/>
    <property type="project" value="UniProtKB-KW"/>
</dbReference>
<dbReference type="Gene3D" id="3.10.10.10">
    <property type="entry name" value="HIV Type 1 Reverse Transcriptase, subunit A, domain 1"/>
    <property type="match status" value="1"/>
</dbReference>
<proteinExistence type="predicted"/>
<dbReference type="EMBL" id="OIVN01002775">
    <property type="protein sequence ID" value="SPD06312.1"/>
    <property type="molecule type" value="Genomic_DNA"/>
</dbReference>
<dbReference type="Pfam" id="PF03732">
    <property type="entry name" value="Retrotrans_gag"/>
    <property type="match status" value="1"/>
</dbReference>
<name>A0A2N9H2T1_FAGSY</name>
<feature type="compositionally biased region" description="Basic and acidic residues" evidence="3">
    <location>
        <begin position="1"/>
        <end position="13"/>
    </location>
</feature>
<evidence type="ECO:0000313" key="6">
    <source>
        <dbReference type="EMBL" id="SPD06312.1"/>
    </source>
</evidence>
<feature type="compositionally biased region" description="Basic residues" evidence="3">
    <location>
        <begin position="101"/>
        <end position="111"/>
    </location>
</feature>
<feature type="coiled-coil region" evidence="2">
    <location>
        <begin position="1221"/>
        <end position="1248"/>
    </location>
</feature>
<evidence type="ECO:0008006" key="7">
    <source>
        <dbReference type="Google" id="ProtNLM"/>
    </source>
</evidence>
<evidence type="ECO:0000259" key="5">
    <source>
        <dbReference type="PROSITE" id="PS50994"/>
    </source>
</evidence>
<feature type="region of interest" description="Disordered" evidence="3">
    <location>
        <begin position="1"/>
        <end position="117"/>
    </location>
</feature>
<evidence type="ECO:0000259" key="4">
    <source>
        <dbReference type="PROSITE" id="PS50878"/>
    </source>
</evidence>
<dbReference type="CDD" id="cd01647">
    <property type="entry name" value="RT_LTR"/>
    <property type="match status" value="1"/>
</dbReference>
<dbReference type="PANTHER" id="PTHR37984">
    <property type="entry name" value="PROTEIN CBG26694"/>
    <property type="match status" value="1"/>
</dbReference>
<keyword evidence="2" id="KW-0175">Coiled coil</keyword>
<dbReference type="PROSITE" id="PS50878">
    <property type="entry name" value="RT_POL"/>
    <property type="match status" value="1"/>
</dbReference>
<sequence length="1316" mass="148930">MSEKPRSVGRESRSPAQEGSSKTFDLKREARDRTPIKEKPRNRVNASKRGNPKYSNYEEFPDTFGSQLESRSLTPQKIHRKPRSLGESSRSRPPLYGRKNPQAKKHSSRKTPRPEEQNAVWRALDLVLSSPFSREIEKARLPKRFTAPRFETYNGRIDPVVHIGHYQQTMTVSRLNEPLMCLLFPSSLGEVTMRWFNQLGRRTINSWDQMAEAFVARFITNSRKAREMDALLTMKLQDNETIKNYSIRPVRSFGRRWQGNHTGIDKYRAQSLHTKASCSVQSSLSSPKDFAIPSFRAFGTVFKEPIYKLIEKIKREPFFTWPPKLIENPDSRDAKLYCNYHKDTGHMTKNCHKLKVHLEHLATEGHLDQYIDTKLSKMKGPSTIAGQPNTSDTIAAGIIHVIHDLLCSIVSTGSYRSQMQKAAHLRRSFSVINSVHPAPICSVSGGAMEQVISFSDSDLKDVQLPHNDPLVVTLRIGNYDVERILIDQGSFVEVMYQDLYTKQGMGEAELSSFMSPIFGFSGEPIVPLGKAILLVLAGPNEGHPLYTSSKAKIPNKRRGHGAKWGSDREQLLQVLISNQDVFAWSVYDAPGVSPELACHSLNIGSEHRPIVQKRRKLAPERATTVLEEVGRLLASGAIREIQYPVWLSNTVVVKKKNGKWRVCIEFTDLNKACPKDPFPLPRIDQMVDSASGHARLSFLDAFQGYHQIPMNEADQDKTAFITSRRTYYYKMMPFGLKNAGATYQRMVTKMFGHIIGKTVEVYIDDMLVKSLQEENHIADLLQVFNILRESRLCLNASKCTFGVSSGKFLGHIVSKRGIEPNLDQIAALVDSTEPRNIKQGIKAYLLTPPCLSIPNSGEQLFLYLAVSDHAVSVVLVREFGQEQKSVFFVSKAMDETELRYLPLEKAALAVLQAAKKLPHYFQSDKVIVLRSLSVEYKPWAAIKGQVLAEFLAEFQYDPNNPSLTILAEAQLGWVIGKWELFVDGASNSKGSGAGVVLVSPEGLILEQAADALKYVRECDKCQRFAPMIHQPARELNPLSSPWPFAQWGLDIVGPLPRAPGNKKFLITATDYFTKWIEAEPLSNIRDIDTKRFFWKNVITRFGIPWAAISDNGTQFESRLFKGFCSDLGIKNFFSSPWYPQSNGQAEASNKIILNGIKRKLEEAKGKWVEELPSVLWTHKTTARKSTRKTPFALAYKVEAVIPLEVSIPTTRTTDFAVQTNEDNLRKDLDLLEERRDMATVRLASYQQRIKREHDKNINHRVFRIGDLVLRKVMTNTRRPNEGKLGLNWEGPYKVISPAGMRSYKLEDLEGKLVPRP</sequence>
<feature type="domain" description="Integrase catalytic" evidence="5">
    <location>
        <begin position="1033"/>
        <end position="1198"/>
    </location>
</feature>
<protein>
    <recommendedName>
        <fullName evidence="7">Integrase catalytic domain-containing protein</fullName>
    </recommendedName>
</protein>
<organism evidence="6">
    <name type="scientific">Fagus sylvatica</name>
    <name type="common">Beechnut</name>
    <dbReference type="NCBI Taxonomy" id="28930"/>
    <lineage>
        <taxon>Eukaryota</taxon>
        <taxon>Viridiplantae</taxon>
        <taxon>Streptophyta</taxon>
        <taxon>Embryophyta</taxon>
        <taxon>Tracheophyta</taxon>
        <taxon>Spermatophyta</taxon>
        <taxon>Magnoliopsida</taxon>
        <taxon>eudicotyledons</taxon>
        <taxon>Gunneridae</taxon>
        <taxon>Pentapetalae</taxon>
        <taxon>rosids</taxon>
        <taxon>fabids</taxon>
        <taxon>Fagales</taxon>
        <taxon>Fagaceae</taxon>
        <taxon>Fagus</taxon>
    </lineage>
</organism>
<dbReference type="Pfam" id="PF17919">
    <property type="entry name" value="RT_RNaseH_2"/>
    <property type="match status" value="1"/>
</dbReference>
<dbReference type="SUPFAM" id="SSF56672">
    <property type="entry name" value="DNA/RNA polymerases"/>
    <property type="match status" value="1"/>
</dbReference>
<gene>
    <name evidence="6" type="ORF">FSB_LOCUS34194</name>
</gene>
<dbReference type="InterPro" id="IPR012337">
    <property type="entry name" value="RNaseH-like_sf"/>
</dbReference>
<dbReference type="Gene3D" id="3.30.420.10">
    <property type="entry name" value="Ribonuclease H-like superfamily/Ribonuclease H"/>
    <property type="match status" value="1"/>
</dbReference>
<dbReference type="InterPro" id="IPR036397">
    <property type="entry name" value="RNaseH_sf"/>
</dbReference>
<dbReference type="GO" id="GO:0015074">
    <property type="term" value="P:DNA integration"/>
    <property type="evidence" value="ECO:0007669"/>
    <property type="project" value="InterPro"/>
</dbReference>
<dbReference type="Pfam" id="PF00665">
    <property type="entry name" value="rve"/>
    <property type="match status" value="1"/>
</dbReference>
<dbReference type="GO" id="GO:0003676">
    <property type="term" value="F:nucleic acid binding"/>
    <property type="evidence" value="ECO:0007669"/>
    <property type="project" value="InterPro"/>
</dbReference>
<dbReference type="Pfam" id="PF00078">
    <property type="entry name" value="RVT_1"/>
    <property type="match status" value="1"/>
</dbReference>
<dbReference type="PROSITE" id="PS50994">
    <property type="entry name" value="INTEGRASE"/>
    <property type="match status" value="1"/>
</dbReference>
<evidence type="ECO:0000256" key="1">
    <source>
        <dbReference type="ARBA" id="ARBA00023268"/>
    </source>
</evidence>
<reference evidence="6" key="1">
    <citation type="submission" date="2018-02" db="EMBL/GenBank/DDBJ databases">
        <authorList>
            <person name="Cohen D.B."/>
            <person name="Kent A.D."/>
        </authorList>
    </citation>
    <scope>NUCLEOTIDE SEQUENCE</scope>
</reference>
<evidence type="ECO:0000256" key="2">
    <source>
        <dbReference type="SAM" id="Coils"/>
    </source>
</evidence>
<evidence type="ECO:0000256" key="3">
    <source>
        <dbReference type="SAM" id="MobiDB-lite"/>
    </source>
</evidence>
<dbReference type="InterPro" id="IPR001584">
    <property type="entry name" value="Integrase_cat-core"/>
</dbReference>
<feature type="compositionally biased region" description="Polar residues" evidence="3">
    <location>
        <begin position="14"/>
        <end position="23"/>
    </location>
</feature>
<dbReference type="InterPro" id="IPR043502">
    <property type="entry name" value="DNA/RNA_pol_sf"/>
</dbReference>
<dbReference type="InterPro" id="IPR041577">
    <property type="entry name" value="RT_RNaseH_2"/>
</dbReference>